<proteinExistence type="predicted"/>
<dbReference type="EMBL" id="JAPYKO010000007">
    <property type="protein sequence ID" value="MEI9402981.1"/>
    <property type="molecule type" value="Genomic_DNA"/>
</dbReference>
<dbReference type="Proteomes" id="UP001366503">
    <property type="component" value="Unassembled WGS sequence"/>
</dbReference>
<evidence type="ECO:0000313" key="2">
    <source>
        <dbReference type="EMBL" id="MEI9402981.1"/>
    </source>
</evidence>
<feature type="domain" description="IrrE N-terminal-like" evidence="1">
    <location>
        <begin position="16"/>
        <end position="100"/>
    </location>
</feature>
<reference evidence="2 3" key="1">
    <citation type="submission" date="2022-12" db="EMBL/GenBank/DDBJ databases">
        <authorList>
            <person name="Muema E."/>
        </authorList>
    </citation>
    <scope>NUCLEOTIDE SEQUENCE [LARGE SCALE GENOMIC DNA]</scope>
    <source>
        <strain evidence="3">1330</strain>
    </source>
</reference>
<comment type="caution">
    <text evidence="2">The sequence shown here is derived from an EMBL/GenBank/DDBJ whole genome shotgun (WGS) entry which is preliminary data.</text>
</comment>
<evidence type="ECO:0000259" key="1">
    <source>
        <dbReference type="Pfam" id="PF06114"/>
    </source>
</evidence>
<dbReference type="InterPro" id="IPR052345">
    <property type="entry name" value="Rad_response_metalloprotease"/>
</dbReference>
<name>A0ABU8KB50_9HYPH</name>
<gene>
    <name evidence="2" type="ORF">O7A05_12530</name>
</gene>
<protein>
    <submittedName>
        <fullName evidence="2">ImmA/IrrE family metallo-endopeptidase</fullName>
    </submittedName>
</protein>
<accession>A0ABU8KB50</accession>
<organism evidence="2 3">
    <name type="scientific">Mesorhizobium argentiipisi</name>
    <dbReference type="NCBI Taxonomy" id="3015175"/>
    <lineage>
        <taxon>Bacteria</taxon>
        <taxon>Pseudomonadati</taxon>
        <taxon>Pseudomonadota</taxon>
        <taxon>Alphaproteobacteria</taxon>
        <taxon>Hyphomicrobiales</taxon>
        <taxon>Phyllobacteriaceae</taxon>
        <taxon>Mesorhizobium</taxon>
    </lineage>
</organism>
<dbReference type="InterPro" id="IPR010359">
    <property type="entry name" value="IrrE_HExxH"/>
</dbReference>
<dbReference type="PANTHER" id="PTHR43236">
    <property type="entry name" value="ANTITOXIN HIGA1"/>
    <property type="match status" value="1"/>
</dbReference>
<evidence type="ECO:0000313" key="3">
    <source>
        <dbReference type="Proteomes" id="UP001366503"/>
    </source>
</evidence>
<dbReference type="Pfam" id="PF06114">
    <property type="entry name" value="Peptidase_M78"/>
    <property type="match status" value="1"/>
</dbReference>
<dbReference type="RefSeq" id="WP_337093411.1">
    <property type="nucleotide sequence ID" value="NZ_JAPYKO010000007.1"/>
</dbReference>
<sequence>MRRPVYNELPIRCKLEGRGRWTAAHELGHLVLHKSAVPLDRAPTRYSKMKELPAYASAEWQANAFAAAFLMPEALIRDFFEISEIMTFFAVSRSAAENRVKNLGLSEQRPVPPQVRAAISNLHNRTGTPKPAR</sequence>
<dbReference type="Gene3D" id="1.10.10.2910">
    <property type="match status" value="1"/>
</dbReference>
<dbReference type="PANTHER" id="PTHR43236:SF2">
    <property type="entry name" value="BLL0069 PROTEIN"/>
    <property type="match status" value="1"/>
</dbReference>
<keyword evidence="3" id="KW-1185">Reference proteome</keyword>